<protein>
    <submittedName>
        <fullName evidence="1">Uncharacterized protein</fullName>
    </submittedName>
</protein>
<comment type="caution">
    <text evidence="1">The sequence shown here is derived from an EMBL/GenBank/DDBJ whole genome shotgun (WGS) entry which is preliminary data.</text>
</comment>
<name>A0A2T0M2N4_9PSEU</name>
<reference evidence="1 2" key="1">
    <citation type="submission" date="2018-03" db="EMBL/GenBank/DDBJ databases">
        <title>Genomic Encyclopedia of Type Strains, Phase III (KMG-III): the genomes of soil and plant-associated and newly described type strains.</title>
        <authorList>
            <person name="Whitman W."/>
        </authorList>
    </citation>
    <scope>NUCLEOTIDE SEQUENCE [LARGE SCALE GENOMIC DNA]</scope>
    <source>
        <strain evidence="1 2">CGMCC 4.7125</strain>
    </source>
</reference>
<dbReference type="AlphaFoldDB" id="A0A2T0M2N4"/>
<keyword evidence="2" id="KW-1185">Reference proteome</keyword>
<gene>
    <name evidence="1" type="ORF">B0I33_101173</name>
</gene>
<dbReference type="Proteomes" id="UP000238362">
    <property type="component" value="Unassembled WGS sequence"/>
</dbReference>
<organism evidence="1 2">
    <name type="scientific">Prauserella shujinwangii</name>
    <dbReference type="NCBI Taxonomy" id="1453103"/>
    <lineage>
        <taxon>Bacteria</taxon>
        <taxon>Bacillati</taxon>
        <taxon>Actinomycetota</taxon>
        <taxon>Actinomycetes</taxon>
        <taxon>Pseudonocardiales</taxon>
        <taxon>Pseudonocardiaceae</taxon>
        <taxon>Prauserella</taxon>
    </lineage>
</organism>
<sequence>MSTILLLLVVGALLTGLGRAVRLPYPEPAVLADTEPRLARDLVAGLLVLREVSLAHGARLDAFAGRPRQPHA</sequence>
<dbReference type="EMBL" id="PVNH01000001">
    <property type="protein sequence ID" value="PRX51021.1"/>
    <property type="molecule type" value="Genomic_DNA"/>
</dbReference>
<evidence type="ECO:0000313" key="2">
    <source>
        <dbReference type="Proteomes" id="UP000238362"/>
    </source>
</evidence>
<dbReference type="RefSeq" id="WP_245900376.1">
    <property type="nucleotide sequence ID" value="NZ_PVNH01000001.1"/>
</dbReference>
<accession>A0A2T0M2N4</accession>
<proteinExistence type="predicted"/>
<evidence type="ECO:0000313" key="1">
    <source>
        <dbReference type="EMBL" id="PRX51021.1"/>
    </source>
</evidence>